<gene>
    <name evidence="1" type="ORF">CCACVL1_22820</name>
</gene>
<dbReference type="EMBL" id="AWWV01013243">
    <property type="protein sequence ID" value="OMO62444.1"/>
    <property type="molecule type" value="Genomic_DNA"/>
</dbReference>
<proteinExistence type="predicted"/>
<evidence type="ECO:0000313" key="2">
    <source>
        <dbReference type="Proteomes" id="UP000188268"/>
    </source>
</evidence>
<reference evidence="1 2" key="1">
    <citation type="submission" date="2013-09" db="EMBL/GenBank/DDBJ databases">
        <title>Corchorus capsularis genome sequencing.</title>
        <authorList>
            <person name="Alam M."/>
            <person name="Haque M.S."/>
            <person name="Islam M.S."/>
            <person name="Emdad E.M."/>
            <person name="Islam M.M."/>
            <person name="Ahmed B."/>
            <person name="Halim A."/>
            <person name="Hossen Q.M.M."/>
            <person name="Hossain M.Z."/>
            <person name="Ahmed R."/>
            <person name="Khan M.M."/>
            <person name="Islam R."/>
            <person name="Rashid M.M."/>
            <person name="Khan S.A."/>
            <person name="Rahman M.S."/>
            <person name="Alam M."/>
        </authorList>
    </citation>
    <scope>NUCLEOTIDE SEQUENCE [LARGE SCALE GENOMIC DNA]</scope>
    <source>
        <strain evidence="2">cv. CVL-1</strain>
        <tissue evidence="1">Whole seedling</tissue>
    </source>
</reference>
<dbReference type="Gramene" id="OMO62444">
    <property type="protein sequence ID" value="OMO62444"/>
    <property type="gene ID" value="CCACVL1_22820"/>
</dbReference>
<keyword evidence="2" id="KW-1185">Reference proteome</keyword>
<dbReference type="Proteomes" id="UP000188268">
    <property type="component" value="Unassembled WGS sequence"/>
</dbReference>
<name>A0A1R3GWF7_COCAP</name>
<organism evidence="1 2">
    <name type="scientific">Corchorus capsularis</name>
    <name type="common">Jute</name>
    <dbReference type="NCBI Taxonomy" id="210143"/>
    <lineage>
        <taxon>Eukaryota</taxon>
        <taxon>Viridiplantae</taxon>
        <taxon>Streptophyta</taxon>
        <taxon>Embryophyta</taxon>
        <taxon>Tracheophyta</taxon>
        <taxon>Spermatophyta</taxon>
        <taxon>Magnoliopsida</taxon>
        <taxon>eudicotyledons</taxon>
        <taxon>Gunneridae</taxon>
        <taxon>Pentapetalae</taxon>
        <taxon>rosids</taxon>
        <taxon>malvids</taxon>
        <taxon>Malvales</taxon>
        <taxon>Malvaceae</taxon>
        <taxon>Grewioideae</taxon>
        <taxon>Apeibeae</taxon>
        <taxon>Corchorus</taxon>
    </lineage>
</organism>
<protein>
    <submittedName>
        <fullName evidence="1">Uncharacterized protein</fullName>
    </submittedName>
</protein>
<dbReference type="AlphaFoldDB" id="A0A1R3GWF7"/>
<accession>A0A1R3GWF7</accession>
<comment type="caution">
    <text evidence="1">The sequence shown here is derived from an EMBL/GenBank/DDBJ whole genome shotgun (WGS) entry which is preliminary data.</text>
</comment>
<sequence>MAIFDQNPKQPLHTSSCIRLGRLLDQQGNFVP</sequence>
<evidence type="ECO:0000313" key="1">
    <source>
        <dbReference type="EMBL" id="OMO62444.1"/>
    </source>
</evidence>